<dbReference type="GO" id="GO:0019592">
    <property type="term" value="P:mannitol catabolic process"/>
    <property type="evidence" value="ECO:0007669"/>
    <property type="project" value="TreeGrafter"/>
</dbReference>
<dbReference type="EMBL" id="JALEMU010000018">
    <property type="protein sequence ID" value="MCI5754839.1"/>
    <property type="molecule type" value="Genomic_DNA"/>
</dbReference>
<reference evidence="5 6" key="1">
    <citation type="submission" date="2022-03" db="EMBL/GenBank/DDBJ databases">
        <title>Metagenome-assembled genomes from swine fecal metagenomes.</title>
        <authorList>
            <person name="Holman D.B."/>
            <person name="Kommadath A."/>
        </authorList>
    </citation>
    <scope>NUCLEOTIDE SEQUENCE [LARGE SCALE GENOMIC DNA]</scope>
    <source>
        <strain evidence="5">SUG147</strain>
    </source>
</reference>
<dbReference type="InterPro" id="IPR013328">
    <property type="entry name" value="6PGD_dom2"/>
</dbReference>
<protein>
    <submittedName>
        <fullName evidence="5">Mannitol-1-phosphate 5-dehydrogenase</fullName>
    </submittedName>
</protein>
<keyword evidence="1" id="KW-0560">Oxidoreductase</keyword>
<dbReference type="InterPro" id="IPR013118">
    <property type="entry name" value="Mannitol_DH_C"/>
</dbReference>
<gene>
    <name evidence="5" type="ORF">MR241_00910</name>
</gene>
<accession>A0AAE3FFA7</accession>
<comment type="caution">
    <text evidence="5">The sequence shown here is derived from an EMBL/GenBank/DDBJ whole genome shotgun (WGS) entry which is preliminary data.</text>
</comment>
<dbReference type="InterPro" id="IPR013131">
    <property type="entry name" value="Mannitol_DH_N"/>
</dbReference>
<dbReference type="Gene3D" id="1.10.1040.10">
    <property type="entry name" value="N-(1-d-carboxylethyl)-l-norvaline Dehydrogenase, domain 2"/>
    <property type="match status" value="1"/>
</dbReference>
<sequence>MKKAIMYGAGNIGRGFIGQLFSQSGYEVAFIDVNMTVIDRLNADREYPVYITAGDHYDICPVKNVCGIDGKDVPAIAEAMAEADVMATAVGVNILKFIAAPFAAGVKRRMEKGIEAPLNVIICENMIGADSYFAGLVKQNLDDAEKAYFDSHIALVEPSIGRMVPATPKEIAEKNPLAVCVEPYCELPVDKAAFRGEIPQIKNMVPFAPFDFYIRRKLFMHNMSHALVAYLGYRKGYTYIWEAVADPDIRTDAIHALSESSCALSAEYGVPLKDLMSFSAELIDRFGNRLLGDTVERVGKDTKRKLSENDRLVGAANLCLKHGLIPNFISKGIAAALEFAPEGDASSEEVAAFAKEHGAAAALEKYGNVKPDSVIIRLVAGK</sequence>
<dbReference type="Proteomes" id="UP001139365">
    <property type="component" value="Unassembled WGS sequence"/>
</dbReference>
<name>A0AAE3FFA7_9BACT</name>
<evidence type="ECO:0000256" key="2">
    <source>
        <dbReference type="ARBA" id="ARBA00023027"/>
    </source>
</evidence>
<organism evidence="5 6">
    <name type="scientific">Candidatus Colimorpha enterica</name>
    <dbReference type="NCBI Taxonomy" id="3083063"/>
    <lineage>
        <taxon>Bacteria</taxon>
        <taxon>Pseudomonadati</taxon>
        <taxon>Bacteroidota</taxon>
        <taxon>Bacteroidia</taxon>
        <taxon>Bacteroidales</taxon>
        <taxon>Candidatus Colimorpha</taxon>
    </lineage>
</organism>
<dbReference type="SUPFAM" id="SSF48179">
    <property type="entry name" value="6-phosphogluconate dehydrogenase C-terminal domain-like"/>
    <property type="match status" value="1"/>
</dbReference>
<evidence type="ECO:0000313" key="6">
    <source>
        <dbReference type="Proteomes" id="UP001139365"/>
    </source>
</evidence>
<proteinExistence type="predicted"/>
<dbReference type="SUPFAM" id="SSF51735">
    <property type="entry name" value="NAD(P)-binding Rossmann-fold domains"/>
    <property type="match status" value="1"/>
</dbReference>
<dbReference type="InterPro" id="IPR000669">
    <property type="entry name" value="Mannitol_DH"/>
</dbReference>
<dbReference type="Pfam" id="PF08125">
    <property type="entry name" value="Mannitol_dh_C"/>
    <property type="match status" value="1"/>
</dbReference>
<dbReference type="PRINTS" id="PR00084">
    <property type="entry name" value="MTLDHDRGNASE"/>
</dbReference>
<feature type="domain" description="Mannitol dehydrogenase N-terminal" evidence="3">
    <location>
        <begin position="3"/>
        <end position="202"/>
    </location>
</feature>
<dbReference type="Pfam" id="PF01232">
    <property type="entry name" value="Mannitol_dh"/>
    <property type="match status" value="1"/>
</dbReference>
<dbReference type="PANTHER" id="PTHR30524:SF0">
    <property type="entry name" value="ALTRONATE OXIDOREDUCTASE-RELATED"/>
    <property type="match status" value="1"/>
</dbReference>
<evidence type="ECO:0000259" key="3">
    <source>
        <dbReference type="Pfam" id="PF01232"/>
    </source>
</evidence>
<dbReference type="AlphaFoldDB" id="A0AAE3FFA7"/>
<dbReference type="GO" id="GO:0008926">
    <property type="term" value="F:mannitol-1-phosphate 5-dehydrogenase activity"/>
    <property type="evidence" value="ECO:0007669"/>
    <property type="project" value="TreeGrafter"/>
</dbReference>
<dbReference type="GO" id="GO:0005829">
    <property type="term" value="C:cytosol"/>
    <property type="evidence" value="ECO:0007669"/>
    <property type="project" value="TreeGrafter"/>
</dbReference>
<evidence type="ECO:0000313" key="5">
    <source>
        <dbReference type="EMBL" id="MCI5754839.1"/>
    </source>
</evidence>
<evidence type="ECO:0000256" key="1">
    <source>
        <dbReference type="ARBA" id="ARBA00023002"/>
    </source>
</evidence>
<evidence type="ECO:0000259" key="4">
    <source>
        <dbReference type="Pfam" id="PF08125"/>
    </source>
</evidence>
<dbReference type="InterPro" id="IPR036291">
    <property type="entry name" value="NAD(P)-bd_dom_sf"/>
</dbReference>
<dbReference type="PANTHER" id="PTHR30524">
    <property type="entry name" value="MANNITOL-1-PHOSPHATE 5-DEHYDROGENASE"/>
    <property type="match status" value="1"/>
</dbReference>
<dbReference type="InterPro" id="IPR008927">
    <property type="entry name" value="6-PGluconate_DH-like_C_sf"/>
</dbReference>
<dbReference type="Gene3D" id="3.40.50.720">
    <property type="entry name" value="NAD(P)-binding Rossmann-like Domain"/>
    <property type="match status" value="1"/>
</dbReference>
<feature type="domain" description="Mannitol dehydrogenase C-terminal" evidence="4">
    <location>
        <begin position="212"/>
        <end position="350"/>
    </location>
</feature>
<keyword evidence="2" id="KW-0520">NAD</keyword>